<dbReference type="SUPFAM" id="SSF57903">
    <property type="entry name" value="FYVE/PHD zinc finger"/>
    <property type="match status" value="1"/>
</dbReference>
<dbReference type="AlphaFoldDB" id="A0A1B6GDJ4"/>
<dbReference type="InterPro" id="IPR015943">
    <property type="entry name" value="WD40/YVTN_repeat-like_dom_sf"/>
</dbReference>
<evidence type="ECO:0000256" key="9">
    <source>
        <dbReference type="PROSITE-ProRule" id="PRU00221"/>
    </source>
</evidence>
<evidence type="ECO:0000256" key="6">
    <source>
        <dbReference type="ARBA" id="ARBA00022771"/>
    </source>
</evidence>
<accession>A0A1B6GDJ4</accession>
<dbReference type="PANTHER" id="PTHR46189">
    <property type="entry name" value="LD41958P"/>
    <property type="match status" value="1"/>
</dbReference>
<dbReference type="InterPro" id="IPR042234">
    <property type="entry name" value="WDFY1/WDFY2"/>
</dbReference>
<dbReference type="InterPro" id="IPR036322">
    <property type="entry name" value="WD40_repeat_dom_sf"/>
</dbReference>
<dbReference type="SMART" id="SM00064">
    <property type="entry name" value="FYVE"/>
    <property type="match status" value="1"/>
</dbReference>
<dbReference type="InterPro" id="IPR001680">
    <property type="entry name" value="WD40_rpt"/>
</dbReference>
<evidence type="ECO:0000256" key="7">
    <source>
        <dbReference type="ARBA" id="ARBA00022833"/>
    </source>
</evidence>
<dbReference type="InterPro" id="IPR017455">
    <property type="entry name" value="Znf_FYVE-rel"/>
</dbReference>
<dbReference type="Pfam" id="PF00400">
    <property type="entry name" value="WD40"/>
    <property type="match status" value="4"/>
</dbReference>
<dbReference type="PROSITE" id="PS50178">
    <property type="entry name" value="ZF_FYVE"/>
    <property type="match status" value="1"/>
</dbReference>
<dbReference type="PANTHER" id="PTHR46189:SF1">
    <property type="entry name" value="LD41958P"/>
    <property type="match status" value="1"/>
</dbReference>
<gene>
    <name evidence="11" type="ORF">g.29991</name>
</gene>
<dbReference type="PRINTS" id="PR00320">
    <property type="entry name" value="GPROTEINBRPT"/>
</dbReference>
<feature type="domain" description="FYVE-type" evidence="10">
    <location>
        <begin position="293"/>
        <end position="364"/>
    </location>
</feature>
<feature type="repeat" description="WD" evidence="9">
    <location>
        <begin position="374"/>
        <end position="411"/>
    </location>
</feature>
<dbReference type="Pfam" id="PF01363">
    <property type="entry name" value="FYVE"/>
    <property type="match status" value="1"/>
</dbReference>
<dbReference type="InterPro" id="IPR020472">
    <property type="entry name" value="WD40_PAC1"/>
</dbReference>
<dbReference type="PROSITE" id="PS50294">
    <property type="entry name" value="WD_REPEATS_REGION"/>
    <property type="match status" value="3"/>
</dbReference>
<dbReference type="InterPro" id="IPR019775">
    <property type="entry name" value="WD40_repeat_CS"/>
</dbReference>
<dbReference type="PROSITE" id="PS50082">
    <property type="entry name" value="WD_REPEATS_2"/>
    <property type="match status" value="4"/>
</dbReference>
<evidence type="ECO:0000256" key="3">
    <source>
        <dbReference type="ARBA" id="ARBA00022723"/>
    </source>
</evidence>
<keyword evidence="2 9" id="KW-0853">WD repeat</keyword>
<dbReference type="InterPro" id="IPR011011">
    <property type="entry name" value="Znf_FYVE_PHD"/>
</dbReference>
<reference evidence="11" key="1">
    <citation type="submission" date="2015-11" db="EMBL/GenBank/DDBJ databases">
        <title>De novo transcriptome assembly of four potential Pierce s Disease insect vectors from Arizona vineyards.</title>
        <authorList>
            <person name="Tassone E.E."/>
        </authorList>
    </citation>
    <scope>NUCLEOTIDE SEQUENCE</scope>
</reference>
<dbReference type="SUPFAM" id="SSF50978">
    <property type="entry name" value="WD40 repeat-like"/>
    <property type="match status" value="1"/>
</dbReference>
<keyword evidence="5" id="KW-0967">Endosome</keyword>
<evidence type="ECO:0000313" key="11">
    <source>
        <dbReference type="EMBL" id="JAS60363.1"/>
    </source>
</evidence>
<dbReference type="GO" id="GO:0008270">
    <property type="term" value="F:zinc ion binding"/>
    <property type="evidence" value="ECO:0007669"/>
    <property type="project" value="UniProtKB-KW"/>
</dbReference>
<feature type="repeat" description="WD" evidence="9">
    <location>
        <begin position="28"/>
        <end position="59"/>
    </location>
</feature>
<evidence type="ECO:0000256" key="5">
    <source>
        <dbReference type="ARBA" id="ARBA00022753"/>
    </source>
</evidence>
<comment type="subcellular location">
    <subcellularLocation>
        <location evidence="1">Early endosome</location>
    </subcellularLocation>
</comment>
<evidence type="ECO:0000259" key="10">
    <source>
        <dbReference type="PROSITE" id="PS50178"/>
    </source>
</evidence>
<sequence>MAAEIKPAPANSGDRFSSTKKPVLLSKLEGCNDDINQAIFIPGQDGVISVSDDRTVRVWLKRDSGQYWPSICHYMPVAATCVYYCAETRQLFVGQDNGSIFEYVLEEDFNRMSAVRELLAHQSRVTAVHFALSQEWILSIGRDKMFQYHCSETGRTLGNFLSNAWCTALVFDSASKHAFVGDYSGVITMLKLEPGVGAGGCRVITSIKGHSGSIRTLSWDPQRQRLYSGSFDQVVICWDIGGQQGTAYELQGHHNKVTALSYCSTKLQLISGGEDCTLVFWDMTADRKETPEWVECDTCQLCGRPFFWNIRAMMDQKQLGFRQHHCRACGRAVCDRCSNRKDTIPNMGFELAVRVCDPCHLQLKDIDRTPLATFHDTKHCIVSMDLDEQKKRLLTVGQDRLIKLWDISALL</sequence>
<dbReference type="InterPro" id="IPR013083">
    <property type="entry name" value="Znf_RING/FYVE/PHD"/>
</dbReference>
<keyword evidence="6 8" id="KW-0863">Zinc-finger</keyword>
<dbReference type="PROSITE" id="PS00678">
    <property type="entry name" value="WD_REPEATS_1"/>
    <property type="match status" value="2"/>
</dbReference>
<evidence type="ECO:0000256" key="2">
    <source>
        <dbReference type="ARBA" id="ARBA00022574"/>
    </source>
</evidence>
<keyword evidence="7" id="KW-0862">Zinc</keyword>
<dbReference type="InterPro" id="IPR000306">
    <property type="entry name" value="Znf_FYVE"/>
</dbReference>
<dbReference type="Gene3D" id="3.30.40.10">
    <property type="entry name" value="Zinc/RING finger domain, C3HC4 (zinc finger)"/>
    <property type="match status" value="1"/>
</dbReference>
<dbReference type="CDD" id="cd15718">
    <property type="entry name" value="FYVE_WDFY1_like"/>
    <property type="match status" value="1"/>
</dbReference>
<keyword evidence="4" id="KW-0677">Repeat</keyword>
<dbReference type="EMBL" id="GECZ01009406">
    <property type="protein sequence ID" value="JAS60363.1"/>
    <property type="molecule type" value="Transcribed_RNA"/>
</dbReference>
<evidence type="ECO:0000256" key="4">
    <source>
        <dbReference type="ARBA" id="ARBA00022737"/>
    </source>
</evidence>
<protein>
    <recommendedName>
        <fullName evidence="10">FYVE-type domain-containing protein</fullName>
    </recommendedName>
</protein>
<dbReference type="Gene3D" id="2.130.10.10">
    <property type="entry name" value="YVTN repeat-like/Quinoprotein amine dehydrogenase"/>
    <property type="match status" value="2"/>
</dbReference>
<proteinExistence type="predicted"/>
<keyword evidence="3" id="KW-0479">Metal-binding</keyword>
<feature type="repeat" description="WD" evidence="9">
    <location>
        <begin position="207"/>
        <end position="240"/>
    </location>
</feature>
<dbReference type="SMART" id="SM00320">
    <property type="entry name" value="WD40"/>
    <property type="match status" value="6"/>
</dbReference>
<dbReference type="GO" id="GO:0005769">
    <property type="term" value="C:early endosome"/>
    <property type="evidence" value="ECO:0007669"/>
    <property type="project" value="UniProtKB-SubCell"/>
</dbReference>
<feature type="repeat" description="WD" evidence="9">
    <location>
        <begin position="250"/>
        <end position="291"/>
    </location>
</feature>
<name>A0A1B6GDJ4_9HEMI</name>
<evidence type="ECO:0000256" key="8">
    <source>
        <dbReference type="PROSITE-ProRule" id="PRU00091"/>
    </source>
</evidence>
<dbReference type="FunFam" id="3.30.40.10:FF:000105">
    <property type="entry name" value="WD repeat and FYVE domain-containing protein 2"/>
    <property type="match status" value="1"/>
</dbReference>
<organism evidence="11">
    <name type="scientific">Cuerna arida</name>
    <dbReference type="NCBI Taxonomy" id="1464854"/>
    <lineage>
        <taxon>Eukaryota</taxon>
        <taxon>Metazoa</taxon>
        <taxon>Ecdysozoa</taxon>
        <taxon>Arthropoda</taxon>
        <taxon>Hexapoda</taxon>
        <taxon>Insecta</taxon>
        <taxon>Pterygota</taxon>
        <taxon>Neoptera</taxon>
        <taxon>Paraneoptera</taxon>
        <taxon>Hemiptera</taxon>
        <taxon>Auchenorrhyncha</taxon>
        <taxon>Membracoidea</taxon>
        <taxon>Cicadellidae</taxon>
        <taxon>Cicadellinae</taxon>
        <taxon>Proconiini</taxon>
        <taxon>Cuerna</taxon>
    </lineage>
</organism>
<evidence type="ECO:0000256" key="1">
    <source>
        <dbReference type="ARBA" id="ARBA00004412"/>
    </source>
</evidence>